<dbReference type="GO" id="GO:0016301">
    <property type="term" value="F:kinase activity"/>
    <property type="evidence" value="ECO:0007669"/>
    <property type="project" value="UniProtKB-KW"/>
</dbReference>
<dbReference type="OMA" id="WRAAYHN"/>
<dbReference type="Proteomes" id="UP000008743">
    <property type="component" value="Unassembled WGS sequence"/>
</dbReference>
<dbReference type="GO" id="GO:0046496">
    <property type="term" value="P:nicotinamide nucleotide metabolic process"/>
    <property type="evidence" value="ECO:0007669"/>
    <property type="project" value="UniProtKB-UniRule"/>
</dbReference>
<protein>
    <recommendedName>
        <fullName evidence="8">ATP-dependent (S)-NAD(P)H-hydrate dehydratase</fullName>
        <ecNumber evidence="8">4.2.1.93</ecNumber>
    </recommendedName>
    <alternativeName>
        <fullName evidence="8">ATP-dependent NAD(P)HX dehydratase</fullName>
    </alternativeName>
</protein>
<comment type="similarity">
    <text evidence="8">Belongs to the NnrD/CARKD family.</text>
</comment>
<dbReference type="STRING" id="595528.A0A0D2WJJ2"/>
<dbReference type="CDD" id="cd01171">
    <property type="entry name" value="YXKO-related"/>
    <property type="match status" value="1"/>
</dbReference>
<keyword evidence="6 8" id="KW-0456">Lyase</keyword>
<evidence type="ECO:0000256" key="7">
    <source>
        <dbReference type="ARBA" id="ARBA00047472"/>
    </source>
</evidence>
<evidence type="ECO:0000259" key="9">
    <source>
        <dbReference type="PROSITE" id="PS51383"/>
    </source>
</evidence>
<feature type="binding site" evidence="8">
    <location>
        <position position="113"/>
    </location>
    <ligand>
        <name>(6S)-NADPHX</name>
        <dbReference type="ChEBI" id="CHEBI:64076"/>
    </ligand>
</feature>
<gene>
    <name evidence="10" type="ORF">CAOG_000987</name>
</gene>
<evidence type="ECO:0000256" key="5">
    <source>
        <dbReference type="ARBA" id="ARBA00023027"/>
    </source>
</evidence>
<comment type="cofactor">
    <cofactor evidence="8">
        <name>Mg(2+)</name>
        <dbReference type="ChEBI" id="CHEBI:18420"/>
    </cofactor>
</comment>
<keyword evidence="2 8" id="KW-0547">Nucleotide-binding</keyword>
<dbReference type="InterPro" id="IPR017953">
    <property type="entry name" value="Carbohydrate_kinase_pred_CS"/>
</dbReference>
<feature type="binding site" evidence="8">
    <location>
        <begin position="231"/>
        <end position="240"/>
    </location>
    <ligand>
        <name>ATP</name>
        <dbReference type="ChEBI" id="CHEBI:30616"/>
    </ligand>
</feature>
<feature type="binding site" evidence="8">
    <location>
        <position position="241"/>
    </location>
    <ligand>
        <name>(6S)-NADPHX</name>
        <dbReference type="ChEBI" id="CHEBI:64076"/>
    </ligand>
</feature>
<organism evidence="10 11">
    <name type="scientific">Capsaspora owczarzaki (strain ATCC 30864)</name>
    <dbReference type="NCBI Taxonomy" id="595528"/>
    <lineage>
        <taxon>Eukaryota</taxon>
        <taxon>Filasterea</taxon>
        <taxon>Capsaspora</taxon>
    </lineage>
</organism>
<evidence type="ECO:0000256" key="3">
    <source>
        <dbReference type="ARBA" id="ARBA00022840"/>
    </source>
</evidence>
<dbReference type="InParanoid" id="A0A0D2WJJ2"/>
<dbReference type="GO" id="GO:0005524">
    <property type="term" value="F:ATP binding"/>
    <property type="evidence" value="ECO:0007669"/>
    <property type="project" value="UniProtKB-KW"/>
</dbReference>
<dbReference type="PROSITE" id="PS01050">
    <property type="entry name" value="YJEF_C_2"/>
    <property type="match status" value="1"/>
</dbReference>
<evidence type="ECO:0000256" key="2">
    <source>
        <dbReference type="ARBA" id="ARBA00022741"/>
    </source>
</evidence>
<keyword evidence="1 8" id="KW-0597">Phosphoprotein</keyword>
<feature type="binding site" evidence="8">
    <location>
        <begin position="212"/>
        <end position="216"/>
    </location>
    <ligand>
        <name>ATP</name>
        <dbReference type="ChEBI" id="CHEBI:30616"/>
    </ligand>
</feature>
<comment type="catalytic activity">
    <reaction evidence="7 8">
        <text>(6S)-NADPHX + ATP = ADP + phosphate + NADPH + H(+)</text>
        <dbReference type="Rhea" id="RHEA:32231"/>
        <dbReference type="ChEBI" id="CHEBI:15378"/>
        <dbReference type="ChEBI" id="CHEBI:30616"/>
        <dbReference type="ChEBI" id="CHEBI:43474"/>
        <dbReference type="ChEBI" id="CHEBI:57783"/>
        <dbReference type="ChEBI" id="CHEBI:64076"/>
        <dbReference type="ChEBI" id="CHEBI:456216"/>
        <dbReference type="EC" id="4.2.1.93"/>
    </reaction>
</comment>
<keyword evidence="5 8" id="KW-0520">NAD</keyword>
<dbReference type="PROSITE" id="PS51383">
    <property type="entry name" value="YJEF_C_3"/>
    <property type="match status" value="1"/>
</dbReference>
<evidence type="ECO:0000256" key="8">
    <source>
        <dbReference type="HAMAP-Rule" id="MF_03157"/>
    </source>
</evidence>
<dbReference type="Pfam" id="PF01256">
    <property type="entry name" value="Carb_kinase"/>
    <property type="match status" value="1"/>
</dbReference>
<dbReference type="GO" id="GO:0047453">
    <property type="term" value="F:ATP-dependent NAD(P)H-hydrate dehydratase activity"/>
    <property type="evidence" value="ECO:0007669"/>
    <property type="project" value="UniProtKB-UniRule"/>
</dbReference>
<evidence type="ECO:0000256" key="1">
    <source>
        <dbReference type="ARBA" id="ARBA00022553"/>
    </source>
</evidence>
<dbReference type="FunFam" id="3.40.1190.20:FF:000023">
    <property type="entry name" value="ATP-dependent (S)-NAD(P)H-hydrate dehydratase"/>
    <property type="match status" value="1"/>
</dbReference>
<evidence type="ECO:0000313" key="11">
    <source>
        <dbReference type="Proteomes" id="UP000008743"/>
    </source>
</evidence>
<dbReference type="AlphaFoldDB" id="A0A0D2WJJ2"/>
<dbReference type="InterPro" id="IPR029056">
    <property type="entry name" value="Ribokinase-like"/>
</dbReference>
<feature type="binding site" evidence="8">
    <location>
        <begin position="166"/>
        <end position="172"/>
    </location>
    <ligand>
        <name>(6S)-NADPHX</name>
        <dbReference type="ChEBI" id="CHEBI:64076"/>
    </ligand>
</feature>
<dbReference type="GO" id="GO:0110051">
    <property type="term" value="P:metabolite repair"/>
    <property type="evidence" value="ECO:0007669"/>
    <property type="project" value="TreeGrafter"/>
</dbReference>
<evidence type="ECO:0000256" key="6">
    <source>
        <dbReference type="ARBA" id="ARBA00023239"/>
    </source>
</evidence>
<evidence type="ECO:0000256" key="4">
    <source>
        <dbReference type="ARBA" id="ARBA00022857"/>
    </source>
</evidence>
<dbReference type="EMBL" id="KE346360">
    <property type="protein sequence ID" value="KJE89538.1"/>
    <property type="molecule type" value="Genomic_DNA"/>
</dbReference>
<dbReference type="PROSITE" id="PS01049">
    <property type="entry name" value="YJEF_C_1"/>
    <property type="match status" value="1"/>
</dbReference>
<dbReference type="RefSeq" id="XP_004365858.1">
    <property type="nucleotide sequence ID" value="XM_004365801.2"/>
</dbReference>
<dbReference type="OrthoDB" id="8110916at2759"/>
<dbReference type="SUPFAM" id="SSF53613">
    <property type="entry name" value="Ribokinase-like"/>
    <property type="match status" value="1"/>
</dbReference>
<comment type="function">
    <text evidence="8">Catalyzes the dehydration of the S-form of NAD(P)HX at the expense of ATP, which is converted to ADP. Together with NAD(P)HX epimerase, which catalyzes the epimerization of the S- and R-forms, the enzyme allows the repair of both epimers of NAD(P)HX, a damaged form of NAD(P)H that is a result of enzymatic or heat-dependent hydration.</text>
</comment>
<feature type="domain" description="YjeF C-terminal" evidence="9">
    <location>
        <begin position="7"/>
        <end position="319"/>
    </location>
</feature>
<dbReference type="FunCoup" id="A0A0D2WJJ2">
    <property type="interactions" value="20"/>
</dbReference>
<dbReference type="eggNOG" id="KOG3974">
    <property type="taxonomic scope" value="Eukaryota"/>
</dbReference>
<keyword evidence="10" id="KW-0808">Transferase</keyword>
<sequence>MANRQLLMSFARCIPELSSARYKGQAGKVAVIGGSKEYTGAPYFAGIAALKAGADIVHVFSPEAAAMVIKTYSPELIVHPTLTTSTEHKDLDAAVSAVGSWLERLHVVVVGPGLGRDAANWRQTEALIERARKLDLPLIVDADALRLVAEKPDLVKGYRKATLTPNRNELDALFKAVLTDYKPLPDDAPETSHVELLRKLCKALGHVTVVRKGVTDVISDGDTTLSVSDEGNKRRCGGQGDVLTGILATFTYWAHQHASNSQGDKSSSSEGGDLEPNLLAANFACRYARACGKLAFEKAGRSTTAVDVIAEMNPAFEELFGQALSQLVDKAQA</sequence>
<keyword evidence="3 8" id="KW-0067">ATP-binding</keyword>
<evidence type="ECO:0000313" key="10">
    <source>
        <dbReference type="EMBL" id="KJE89538.1"/>
    </source>
</evidence>
<dbReference type="PhylomeDB" id="A0A0D2WJJ2"/>
<name>A0A0D2WJJ2_CAPO3</name>
<dbReference type="NCBIfam" id="TIGR00196">
    <property type="entry name" value="yjeF_cterm"/>
    <property type="match status" value="1"/>
</dbReference>
<dbReference type="HAMAP" id="MF_01965">
    <property type="entry name" value="NADHX_dehydratase"/>
    <property type="match status" value="1"/>
</dbReference>
<keyword evidence="10" id="KW-0418">Kinase</keyword>
<keyword evidence="4" id="KW-0521">NADP</keyword>
<proteinExistence type="inferred from homology"/>
<dbReference type="Gene3D" id="3.40.1190.20">
    <property type="match status" value="1"/>
</dbReference>
<dbReference type="PANTHER" id="PTHR12592:SF0">
    <property type="entry name" value="ATP-DEPENDENT (S)-NAD(P)H-HYDRATE DEHYDRATASE"/>
    <property type="match status" value="1"/>
</dbReference>
<accession>A0A0D2WJJ2</accession>
<dbReference type="PANTHER" id="PTHR12592">
    <property type="entry name" value="ATP-DEPENDENT (S)-NAD(P)H-HYDRATE DEHYDRATASE FAMILY MEMBER"/>
    <property type="match status" value="1"/>
</dbReference>
<comment type="catalytic activity">
    <reaction evidence="8">
        <text>(6S)-NADHX + ATP = ADP + phosphate + NADH + H(+)</text>
        <dbReference type="Rhea" id="RHEA:19017"/>
        <dbReference type="ChEBI" id="CHEBI:15378"/>
        <dbReference type="ChEBI" id="CHEBI:30616"/>
        <dbReference type="ChEBI" id="CHEBI:43474"/>
        <dbReference type="ChEBI" id="CHEBI:57945"/>
        <dbReference type="ChEBI" id="CHEBI:64074"/>
        <dbReference type="ChEBI" id="CHEBI:456216"/>
        <dbReference type="EC" id="4.2.1.93"/>
    </reaction>
</comment>
<dbReference type="EC" id="4.2.1.93" evidence="8"/>
<reference evidence="11" key="1">
    <citation type="submission" date="2011-02" db="EMBL/GenBank/DDBJ databases">
        <title>The Genome Sequence of Capsaspora owczarzaki ATCC 30864.</title>
        <authorList>
            <person name="Russ C."/>
            <person name="Cuomo C."/>
            <person name="Burger G."/>
            <person name="Gray M.W."/>
            <person name="Holland P.W.H."/>
            <person name="King N."/>
            <person name="Lang F.B.F."/>
            <person name="Roger A.J."/>
            <person name="Ruiz-Trillo I."/>
            <person name="Young S.K."/>
            <person name="Zeng Q."/>
            <person name="Gargeya S."/>
            <person name="Alvarado L."/>
            <person name="Berlin A."/>
            <person name="Chapman S.B."/>
            <person name="Chen Z."/>
            <person name="Freedman E."/>
            <person name="Gellesch M."/>
            <person name="Goldberg J."/>
            <person name="Griggs A."/>
            <person name="Gujja S."/>
            <person name="Heilman E."/>
            <person name="Heiman D."/>
            <person name="Howarth C."/>
            <person name="Mehta T."/>
            <person name="Neiman D."/>
            <person name="Pearson M."/>
            <person name="Roberts A."/>
            <person name="Saif S."/>
            <person name="Shea T."/>
            <person name="Shenoy N."/>
            <person name="Sisk P."/>
            <person name="Stolte C."/>
            <person name="Sykes S."/>
            <person name="White J."/>
            <person name="Yandava C."/>
            <person name="Haas B."/>
            <person name="Nusbaum C."/>
            <person name="Birren B."/>
        </authorList>
    </citation>
    <scope>NUCLEOTIDE SEQUENCE</scope>
    <source>
        <strain evidence="11">ATCC 30864</strain>
    </source>
</reference>
<keyword evidence="11" id="KW-1185">Reference proteome</keyword>
<dbReference type="InterPro" id="IPR000631">
    <property type="entry name" value="CARKD"/>
</dbReference>